<evidence type="ECO:0000256" key="6">
    <source>
        <dbReference type="SAM" id="Phobius"/>
    </source>
</evidence>
<evidence type="ECO:0000256" key="4">
    <source>
        <dbReference type="ARBA" id="ARBA00023136"/>
    </source>
</evidence>
<evidence type="ECO:0000259" key="7">
    <source>
        <dbReference type="Pfam" id="PF20684"/>
    </source>
</evidence>
<evidence type="ECO:0000256" key="5">
    <source>
        <dbReference type="ARBA" id="ARBA00038359"/>
    </source>
</evidence>
<dbReference type="EMBL" id="JAULSV010000003">
    <property type="protein sequence ID" value="KAK0649946.1"/>
    <property type="molecule type" value="Genomic_DNA"/>
</dbReference>
<comment type="subcellular location">
    <subcellularLocation>
        <location evidence="1">Membrane</location>
        <topology evidence="1">Multi-pass membrane protein</topology>
    </subcellularLocation>
</comment>
<sequence>MDIEETTGSRIVISLSAVTGISLVMMVLRFFCKAKYSKRFGWDDYLLAASWVCLLIYFGLTAAAVTHGIGRHRALIPPASLVMALRLLYAGRFFAIIASAISKTSFIVTLMPMAKKRWQRNVLWSVMISLNLVLWICGFSLFFECSPIRKAWDISATGTCWGLQTQVNVEVAAGGYSAIMDFALTLLAVILIRHLPMDLKGEKFGVLIALSLGIFAGAAGVVKSYFLAGAIRSTDFTFSSASLLIWSASEPAITIMAASLPSFRPIVQELSQASRPAATTGDTQKRGWSFRTKGKKYETLDDDWITGTSSADGGPRRGRLVMQDGKATVTYL</sequence>
<feature type="transmembrane region" description="Helical" evidence="6">
    <location>
        <begin position="89"/>
        <end position="110"/>
    </location>
</feature>
<feature type="domain" description="Rhodopsin" evidence="7">
    <location>
        <begin position="28"/>
        <end position="268"/>
    </location>
</feature>
<protein>
    <recommendedName>
        <fullName evidence="7">Rhodopsin domain-containing protein</fullName>
    </recommendedName>
</protein>
<keyword evidence="4 6" id="KW-0472">Membrane</keyword>
<feature type="transmembrane region" description="Helical" evidence="6">
    <location>
        <begin position="44"/>
        <end position="69"/>
    </location>
</feature>
<comment type="caution">
    <text evidence="8">The sequence shown here is derived from an EMBL/GenBank/DDBJ whole genome shotgun (WGS) entry which is preliminary data.</text>
</comment>
<dbReference type="Proteomes" id="UP001174936">
    <property type="component" value="Unassembled WGS sequence"/>
</dbReference>
<reference evidence="8" key="1">
    <citation type="submission" date="2023-06" db="EMBL/GenBank/DDBJ databases">
        <title>Genome-scale phylogeny and comparative genomics of the fungal order Sordariales.</title>
        <authorList>
            <consortium name="Lawrence Berkeley National Laboratory"/>
            <person name="Hensen N."/>
            <person name="Bonometti L."/>
            <person name="Westerberg I."/>
            <person name="Brannstrom I.O."/>
            <person name="Guillou S."/>
            <person name="Cros-Aarteil S."/>
            <person name="Calhoun S."/>
            <person name="Haridas S."/>
            <person name="Kuo A."/>
            <person name="Mondo S."/>
            <person name="Pangilinan J."/>
            <person name="Riley R."/>
            <person name="Labutti K."/>
            <person name="Andreopoulos B."/>
            <person name="Lipzen A."/>
            <person name="Chen C."/>
            <person name="Yanf M."/>
            <person name="Daum C."/>
            <person name="Ng V."/>
            <person name="Clum A."/>
            <person name="Steindorff A."/>
            <person name="Ohm R."/>
            <person name="Martin F."/>
            <person name="Silar P."/>
            <person name="Natvig D."/>
            <person name="Lalanne C."/>
            <person name="Gautier V."/>
            <person name="Ament-Velasquez S.L."/>
            <person name="Kruys A."/>
            <person name="Hutchinson M.I."/>
            <person name="Powell A.J."/>
            <person name="Barry K."/>
            <person name="Miller A.N."/>
            <person name="Grigoriev I.V."/>
            <person name="Debuchy R."/>
            <person name="Gladieux P."/>
            <person name="Thoren M.H."/>
            <person name="Johannesson H."/>
        </authorList>
    </citation>
    <scope>NUCLEOTIDE SEQUENCE</scope>
    <source>
        <strain evidence="8">SMH2532-1</strain>
    </source>
</reference>
<keyword evidence="3 6" id="KW-1133">Transmembrane helix</keyword>
<dbReference type="InterPro" id="IPR049326">
    <property type="entry name" value="Rhodopsin_dom_fungi"/>
</dbReference>
<comment type="similarity">
    <text evidence="5">Belongs to the SAT4 family.</text>
</comment>
<keyword evidence="2 6" id="KW-0812">Transmembrane</keyword>
<feature type="transmembrane region" description="Helical" evidence="6">
    <location>
        <begin position="171"/>
        <end position="192"/>
    </location>
</feature>
<evidence type="ECO:0000256" key="3">
    <source>
        <dbReference type="ARBA" id="ARBA00022989"/>
    </source>
</evidence>
<keyword evidence="9" id="KW-1185">Reference proteome</keyword>
<feature type="transmembrane region" description="Helical" evidence="6">
    <location>
        <begin position="12"/>
        <end position="32"/>
    </location>
</feature>
<evidence type="ECO:0000256" key="2">
    <source>
        <dbReference type="ARBA" id="ARBA00022692"/>
    </source>
</evidence>
<feature type="transmembrane region" description="Helical" evidence="6">
    <location>
        <begin position="122"/>
        <end position="143"/>
    </location>
</feature>
<gene>
    <name evidence="8" type="ORF">B0T16DRAFT_138491</name>
</gene>
<dbReference type="GO" id="GO:0016020">
    <property type="term" value="C:membrane"/>
    <property type="evidence" value="ECO:0007669"/>
    <property type="project" value="UniProtKB-SubCell"/>
</dbReference>
<evidence type="ECO:0000313" key="8">
    <source>
        <dbReference type="EMBL" id="KAK0649946.1"/>
    </source>
</evidence>
<proteinExistence type="inferred from homology"/>
<feature type="transmembrane region" description="Helical" evidence="6">
    <location>
        <begin position="204"/>
        <end position="226"/>
    </location>
</feature>
<evidence type="ECO:0000256" key="1">
    <source>
        <dbReference type="ARBA" id="ARBA00004141"/>
    </source>
</evidence>
<evidence type="ECO:0000313" key="9">
    <source>
        <dbReference type="Proteomes" id="UP001174936"/>
    </source>
</evidence>
<organism evidence="8 9">
    <name type="scientific">Cercophora newfieldiana</name>
    <dbReference type="NCBI Taxonomy" id="92897"/>
    <lineage>
        <taxon>Eukaryota</taxon>
        <taxon>Fungi</taxon>
        <taxon>Dikarya</taxon>
        <taxon>Ascomycota</taxon>
        <taxon>Pezizomycotina</taxon>
        <taxon>Sordariomycetes</taxon>
        <taxon>Sordariomycetidae</taxon>
        <taxon>Sordariales</taxon>
        <taxon>Lasiosphaeriaceae</taxon>
        <taxon>Cercophora</taxon>
    </lineage>
</organism>
<name>A0AA39YEB3_9PEZI</name>
<dbReference type="Pfam" id="PF20684">
    <property type="entry name" value="Fung_rhodopsin"/>
    <property type="match status" value="1"/>
</dbReference>
<dbReference type="PANTHER" id="PTHR33048">
    <property type="entry name" value="PTH11-LIKE INTEGRAL MEMBRANE PROTEIN (AFU_ORTHOLOGUE AFUA_5G11245)"/>
    <property type="match status" value="1"/>
</dbReference>
<dbReference type="AlphaFoldDB" id="A0AA39YEB3"/>
<dbReference type="PANTHER" id="PTHR33048:SF42">
    <property type="entry name" value="INTEGRAL MEMBRANE PROTEIN"/>
    <property type="match status" value="1"/>
</dbReference>
<accession>A0AA39YEB3</accession>
<dbReference type="InterPro" id="IPR052337">
    <property type="entry name" value="SAT4-like"/>
</dbReference>